<sequence>MKTSLFLLSLVFITSCKNETNKTVDQNSAAADTLTFGPTKASSVKENKILTVEDIKKEYGILNGELSKGKLDSLSFKYECDERSGEVTFYSDKEGLKIIKHFYAEYSHFSSVENYFIKNETPFFILKEDTSWSFDDGTPEKPETKDDIIEQRIYLQNGKAIKCLEKNYMVKSSGSSPDPGKILNKEIQCSGEELLKTYGLLLKSKEKRGEIKCL</sequence>
<proteinExistence type="predicted"/>
<evidence type="ECO:0000313" key="2">
    <source>
        <dbReference type="Proteomes" id="UP000007509"/>
    </source>
</evidence>
<dbReference type="PATRIC" id="fig|1144316.3.peg.3811"/>
<comment type="caution">
    <text evidence="1">The sequence shown here is derived from an EMBL/GenBank/DDBJ whole genome shotgun (WGS) entry which is preliminary data.</text>
</comment>
<protein>
    <recommendedName>
        <fullName evidence="3">Lipoprotein</fullName>
    </recommendedName>
</protein>
<dbReference type="PROSITE" id="PS51257">
    <property type="entry name" value="PROKAR_LIPOPROTEIN"/>
    <property type="match status" value="1"/>
</dbReference>
<gene>
    <name evidence="1" type="ORF">PMI13_03792</name>
</gene>
<dbReference type="AlphaFoldDB" id="J3CBI8"/>
<keyword evidence="2" id="KW-1185">Reference proteome</keyword>
<accession>J3CBI8</accession>
<name>J3CBI8_9FLAO</name>
<dbReference type="OrthoDB" id="853657at2"/>
<organism evidence="1 2">
    <name type="scientific">Chryseobacterium populi</name>
    <dbReference type="NCBI Taxonomy" id="1144316"/>
    <lineage>
        <taxon>Bacteria</taxon>
        <taxon>Pseudomonadati</taxon>
        <taxon>Bacteroidota</taxon>
        <taxon>Flavobacteriia</taxon>
        <taxon>Flavobacteriales</taxon>
        <taxon>Weeksellaceae</taxon>
        <taxon>Chryseobacterium group</taxon>
        <taxon>Chryseobacterium</taxon>
    </lineage>
</organism>
<dbReference type="RefSeq" id="WP_007846583.1">
    <property type="nucleotide sequence ID" value="NZ_AKJY01000101.1"/>
</dbReference>
<dbReference type="Proteomes" id="UP000007509">
    <property type="component" value="Unassembled WGS sequence"/>
</dbReference>
<reference evidence="1 2" key="1">
    <citation type="journal article" date="2012" name="J. Bacteriol.">
        <title>Twenty-one genome sequences from Pseudomonas species and 19 genome sequences from diverse bacteria isolated from the rhizosphere and endosphere of Populus deltoides.</title>
        <authorList>
            <person name="Brown S.D."/>
            <person name="Utturkar S.M."/>
            <person name="Klingeman D.M."/>
            <person name="Johnson C.M."/>
            <person name="Martin S.L."/>
            <person name="Land M.L."/>
            <person name="Lu T.Y."/>
            <person name="Schadt C.W."/>
            <person name="Doktycz M.J."/>
            <person name="Pelletier D.A."/>
        </authorList>
    </citation>
    <scope>NUCLEOTIDE SEQUENCE [LARGE SCALE GENOMIC DNA]</scope>
    <source>
        <strain evidence="1 2">CF314</strain>
    </source>
</reference>
<evidence type="ECO:0008006" key="3">
    <source>
        <dbReference type="Google" id="ProtNLM"/>
    </source>
</evidence>
<evidence type="ECO:0000313" key="1">
    <source>
        <dbReference type="EMBL" id="EJL68264.1"/>
    </source>
</evidence>
<dbReference type="EMBL" id="AKJY01000101">
    <property type="protein sequence ID" value="EJL68264.1"/>
    <property type="molecule type" value="Genomic_DNA"/>
</dbReference>